<dbReference type="GO" id="GO:0050136">
    <property type="term" value="F:NADH dehydrogenase (quinone) (non-electrogenic) activity"/>
    <property type="evidence" value="ECO:0007669"/>
    <property type="project" value="UniProtKB-UniRule"/>
</dbReference>
<feature type="transmembrane region" description="Helical" evidence="7">
    <location>
        <begin position="329"/>
        <end position="353"/>
    </location>
</feature>
<keyword evidence="7" id="KW-0874">Quinone</keyword>
<dbReference type="InterPro" id="IPR001750">
    <property type="entry name" value="ND/Mrp_TM"/>
</dbReference>
<dbReference type="HAMAP" id="MF_00445">
    <property type="entry name" value="NDH1_NuoN_1"/>
    <property type="match status" value="1"/>
</dbReference>
<dbReference type="InterPro" id="IPR010096">
    <property type="entry name" value="NADH-Q_OxRdtase_suN/2"/>
</dbReference>
<accession>A0A1B2H8I1</accession>
<comment type="subunit">
    <text evidence="6">Composed of 13 different subunits. Subunits NuoA, H, J, K, L, M, N constitute the membrane sector of the complex.</text>
</comment>
<keyword evidence="7" id="KW-0830">Ubiquinone</keyword>
<evidence type="ECO:0000313" key="10">
    <source>
        <dbReference type="EMBL" id="ANZ22396.1"/>
    </source>
</evidence>
<dbReference type="STRING" id="118101.ATN01_00825"/>
<keyword evidence="7" id="KW-0813">Transport</keyword>
<dbReference type="PATRIC" id="fig|118101.4.peg.159"/>
<protein>
    <recommendedName>
        <fullName evidence="7">NADH-quinone oxidoreductase subunit N</fullName>
        <ecNumber evidence="7">7.1.1.-</ecNumber>
    </recommendedName>
    <alternativeName>
        <fullName evidence="7">NADH dehydrogenase I subunit N</fullName>
    </alternativeName>
    <alternativeName>
        <fullName evidence="7">NDH-1 subunit N</fullName>
    </alternativeName>
</protein>
<dbReference type="EMBL" id="CP013259">
    <property type="protein sequence ID" value="ANZ22396.1"/>
    <property type="molecule type" value="Genomic_DNA"/>
</dbReference>
<evidence type="ECO:0000256" key="5">
    <source>
        <dbReference type="ARBA" id="ARBA00025189"/>
    </source>
</evidence>
<feature type="transmembrane region" description="Helical" evidence="7">
    <location>
        <begin position="74"/>
        <end position="93"/>
    </location>
</feature>
<dbReference type="EC" id="7.1.1.-" evidence="7"/>
<evidence type="ECO:0000256" key="6">
    <source>
        <dbReference type="ARBA" id="ARBA00025811"/>
    </source>
</evidence>
<feature type="domain" description="NADH:quinone oxidoreductase/Mrp antiporter transmembrane" evidence="9">
    <location>
        <begin position="122"/>
        <end position="422"/>
    </location>
</feature>
<evidence type="ECO:0000256" key="4">
    <source>
        <dbReference type="ARBA" id="ARBA00023136"/>
    </source>
</evidence>
<evidence type="ECO:0000256" key="2">
    <source>
        <dbReference type="ARBA" id="ARBA00022692"/>
    </source>
</evidence>
<dbReference type="Proteomes" id="UP000093070">
    <property type="component" value="Chromosome"/>
</dbReference>
<evidence type="ECO:0000256" key="7">
    <source>
        <dbReference type="HAMAP-Rule" id="MF_00445"/>
    </source>
</evidence>
<comment type="subcellular location">
    <subcellularLocation>
        <location evidence="7">Cell membrane</location>
        <topology evidence="7">Multi-pass membrane protein</topology>
    </subcellularLocation>
    <subcellularLocation>
        <location evidence="1">Endomembrane system</location>
        <topology evidence="1">Multi-pass membrane protein</topology>
    </subcellularLocation>
    <subcellularLocation>
        <location evidence="8">Membrane</location>
        <topology evidence="8">Multi-pass membrane protein</topology>
    </subcellularLocation>
</comment>
<keyword evidence="2 7" id="KW-0812">Transmembrane</keyword>
<keyword evidence="7" id="KW-0520">NAD</keyword>
<feature type="transmembrane region" description="Helical" evidence="7">
    <location>
        <begin position="457"/>
        <end position="475"/>
    </location>
</feature>
<evidence type="ECO:0000256" key="3">
    <source>
        <dbReference type="ARBA" id="ARBA00022989"/>
    </source>
</evidence>
<feature type="transmembrane region" description="Helical" evidence="7">
    <location>
        <begin position="128"/>
        <end position="147"/>
    </location>
</feature>
<gene>
    <name evidence="7" type="primary">nuoN</name>
    <name evidence="10" type="ORF">ATN01_00825</name>
</gene>
<feature type="transmembrane region" description="Helical" evidence="7">
    <location>
        <begin position="238"/>
        <end position="259"/>
    </location>
</feature>
<dbReference type="Pfam" id="PF00361">
    <property type="entry name" value="Proton_antipo_M"/>
    <property type="match status" value="1"/>
</dbReference>
<feature type="transmembrane region" description="Helical" evidence="7">
    <location>
        <begin position="35"/>
        <end position="54"/>
    </location>
</feature>
<name>A0A1B2H8I1_BUCDN</name>
<dbReference type="PANTHER" id="PTHR22773">
    <property type="entry name" value="NADH DEHYDROGENASE"/>
    <property type="match status" value="1"/>
</dbReference>
<feature type="transmembrane region" description="Helical" evidence="7">
    <location>
        <begin position="298"/>
        <end position="317"/>
    </location>
</feature>
<dbReference type="GO" id="GO:0005886">
    <property type="term" value="C:plasma membrane"/>
    <property type="evidence" value="ECO:0007669"/>
    <property type="project" value="UniProtKB-SubCell"/>
</dbReference>
<comment type="function">
    <text evidence="5">NDH-1 shuttles electrons from NADH, via FMN and iron-sulfur (Fe-S) centers, to quinones in the respiratory chain. Couples the redox reaction to proton translocation (for every two electrons transferred, four hydrogen ions are translocated across the cytoplasmic membrane), and thus conserves the redox energy in a proton gradient.</text>
</comment>
<dbReference type="AlphaFoldDB" id="A0A1B2H8I1"/>
<feature type="transmembrane region" description="Helical" evidence="7">
    <location>
        <begin position="202"/>
        <end position="226"/>
    </location>
</feature>
<dbReference type="RefSeq" id="WP_075433218.1">
    <property type="nucleotide sequence ID" value="NZ_CP013259.1"/>
</dbReference>
<sequence length="489" mass="55745">MMINLEQLIVFLPFFIIISTLAIVILSISYNRNHFFTSIFVIISFTLVFFSLFFLIKTVPIDVVNLFRIDKYSIFYIGMILICSISTCIFAYPSLIKYPYNKEEFYLLILISTLGAILSVVSNHMASLFINIEVTSIPIFGLIAYFNNKKNSLEAVFKYVILSSVASSFLLFGIAWVYSISGNLSLISINETLNVISLNERLILFFGVVMILMSLFFKLSIVPFHLWTPDVYQGTSSVVLSFFSTVGKISTFCVLLHFLSKISSLNDNIFYNILLFIIVCSMLVGNLMALFQNNIKRFFGYSSISQIGYLFIVLLASKDNYLLSLEASSIYLCGYCFSNIAYFGVINLITNYHKNNQANLISSYTGFFWNQPILSSILTLVLLSLSGFPMTLGFIGKFYILSIIVKEHLWIVGISFLISTLLGFYCYLRFIITLYVYPSKTMLENNLKISNNYLYNPSKLVIFCSGIVLLIFGIYPNPLINYIKSFLYF</sequence>
<comment type="catalytic activity">
    <reaction evidence="7">
        <text>a quinone + NADH + 5 H(+)(in) = a quinol + NAD(+) + 4 H(+)(out)</text>
        <dbReference type="Rhea" id="RHEA:57888"/>
        <dbReference type="ChEBI" id="CHEBI:15378"/>
        <dbReference type="ChEBI" id="CHEBI:24646"/>
        <dbReference type="ChEBI" id="CHEBI:57540"/>
        <dbReference type="ChEBI" id="CHEBI:57945"/>
        <dbReference type="ChEBI" id="CHEBI:132124"/>
    </reaction>
</comment>
<dbReference type="GO" id="GO:0012505">
    <property type="term" value="C:endomembrane system"/>
    <property type="evidence" value="ECO:0007669"/>
    <property type="project" value="UniProtKB-SubCell"/>
</dbReference>
<feature type="transmembrane region" description="Helical" evidence="7">
    <location>
        <begin position="7"/>
        <end position="29"/>
    </location>
</feature>
<evidence type="ECO:0000256" key="1">
    <source>
        <dbReference type="ARBA" id="ARBA00004127"/>
    </source>
</evidence>
<feature type="transmembrane region" description="Helical" evidence="7">
    <location>
        <begin position="408"/>
        <end position="437"/>
    </location>
</feature>
<keyword evidence="3 7" id="KW-1133">Transmembrane helix</keyword>
<keyword evidence="7" id="KW-1278">Translocase</keyword>
<organism evidence="10 11">
    <name type="scientific">Buchnera aphidicola subsp. Diuraphis noxia</name>
    <dbReference type="NCBI Taxonomy" id="118101"/>
    <lineage>
        <taxon>Bacteria</taxon>
        <taxon>Pseudomonadati</taxon>
        <taxon>Pseudomonadota</taxon>
        <taxon>Gammaproteobacteria</taxon>
        <taxon>Enterobacterales</taxon>
        <taxon>Erwiniaceae</taxon>
        <taxon>Buchnera</taxon>
    </lineage>
</organism>
<dbReference type="NCBIfam" id="TIGR01770">
    <property type="entry name" value="NDH_I_N"/>
    <property type="match status" value="1"/>
</dbReference>
<feature type="transmembrane region" description="Helical" evidence="7">
    <location>
        <begin position="271"/>
        <end position="292"/>
    </location>
</feature>
<proteinExistence type="inferred from homology"/>
<evidence type="ECO:0000259" key="9">
    <source>
        <dbReference type="Pfam" id="PF00361"/>
    </source>
</evidence>
<dbReference type="OrthoDB" id="9768329at2"/>
<dbReference type="GO" id="GO:0008137">
    <property type="term" value="F:NADH dehydrogenase (ubiquinone) activity"/>
    <property type="evidence" value="ECO:0007669"/>
    <property type="project" value="InterPro"/>
</dbReference>
<comment type="similarity">
    <text evidence="7">Belongs to the complex I subunit 2 family.</text>
</comment>
<evidence type="ECO:0000256" key="8">
    <source>
        <dbReference type="RuleBase" id="RU000320"/>
    </source>
</evidence>
<evidence type="ECO:0000313" key="11">
    <source>
        <dbReference type="Proteomes" id="UP000093070"/>
    </source>
</evidence>
<keyword evidence="7" id="KW-1003">Cell membrane</keyword>
<dbReference type="GO" id="GO:0048038">
    <property type="term" value="F:quinone binding"/>
    <property type="evidence" value="ECO:0007669"/>
    <property type="project" value="UniProtKB-KW"/>
</dbReference>
<comment type="function">
    <text evidence="7">NDH-1 shuttles electrons from NADH, via FMN and iron-sulfur (Fe-S) centers, to quinones in the respiratory chain. The immediate electron acceptor for the enzyme in this species is believed to be ubiquinone. Couples the redox reaction to proton translocation (for every two electrons transferred, four hydrogen ions are translocated across the cytoplasmic membrane), and thus conserves the redox energy in a proton gradient.</text>
</comment>
<keyword evidence="4 7" id="KW-0472">Membrane</keyword>
<reference evidence="10 11" key="1">
    <citation type="submission" date="2015-11" db="EMBL/GenBank/DDBJ databases">
        <title>The complete genome of Buchnera aphidicola from Diuraphis noxia biotype SAM.</title>
        <authorList>
            <person name="Burger N.F.V."/>
            <person name="Oberholster A.-M."/>
        </authorList>
    </citation>
    <scope>NUCLEOTIDE SEQUENCE [LARGE SCALE GENOMIC DNA]</scope>
    <source>
        <strain evidence="10">SAM</strain>
    </source>
</reference>
<comment type="subunit">
    <text evidence="7">NDH-1 is composed of 13 different subunits. Subunits NuoA, H, J, K, L, M, N constitute the membrane sector of the complex.</text>
</comment>
<dbReference type="GO" id="GO:0042773">
    <property type="term" value="P:ATP synthesis coupled electron transport"/>
    <property type="evidence" value="ECO:0007669"/>
    <property type="project" value="InterPro"/>
</dbReference>
<feature type="transmembrane region" description="Helical" evidence="7">
    <location>
        <begin position="159"/>
        <end position="181"/>
    </location>
</feature>
<feature type="transmembrane region" description="Helical" evidence="7">
    <location>
        <begin position="373"/>
        <end position="396"/>
    </location>
</feature>